<dbReference type="Gene3D" id="1.10.1070.20">
    <property type="match status" value="1"/>
</dbReference>
<gene>
    <name evidence="6" type="ORF">H8700_04185</name>
</gene>
<evidence type="ECO:0000256" key="3">
    <source>
        <dbReference type="ARBA" id="ARBA00022777"/>
    </source>
</evidence>
<evidence type="ECO:0000313" key="6">
    <source>
        <dbReference type="EMBL" id="MBC8556904.1"/>
    </source>
</evidence>
<organism evidence="6 7">
    <name type="scientific">Jutongia hominis</name>
    <dbReference type="NCBI Taxonomy" id="2763664"/>
    <lineage>
        <taxon>Bacteria</taxon>
        <taxon>Bacillati</taxon>
        <taxon>Bacillota</taxon>
        <taxon>Clostridia</taxon>
        <taxon>Lachnospirales</taxon>
        <taxon>Lachnospiraceae</taxon>
        <taxon>Jutongia</taxon>
    </lineage>
</organism>
<evidence type="ECO:0000313" key="7">
    <source>
        <dbReference type="Proteomes" id="UP000637513"/>
    </source>
</evidence>
<reference evidence="6 7" key="1">
    <citation type="submission" date="2020-08" db="EMBL/GenBank/DDBJ databases">
        <title>Genome public.</title>
        <authorList>
            <person name="Liu C."/>
            <person name="Sun Q."/>
        </authorList>
    </citation>
    <scope>NUCLEOTIDE SEQUENCE [LARGE SCALE GENOMIC DNA]</scope>
    <source>
        <strain evidence="6 7">BX3</strain>
    </source>
</reference>
<dbReference type="PANTHER" id="PTHR37419">
    <property type="entry name" value="SERINE/THREONINE-PROTEIN KINASE TOXIN HIPA"/>
    <property type="match status" value="1"/>
</dbReference>
<proteinExistence type="inferred from homology"/>
<evidence type="ECO:0000259" key="4">
    <source>
        <dbReference type="Pfam" id="PF07804"/>
    </source>
</evidence>
<dbReference type="Pfam" id="PF07804">
    <property type="entry name" value="HipA_C"/>
    <property type="match status" value="1"/>
</dbReference>
<name>A0ABR7MSW6_9FIRM</name>
<dbReference type="RefSeq" id="WP_249303463.1">
    <property type="nucleotide sequence ID" value="NZ_JACRSW010000014.1"/>
</dbReference>
<dbReference type="Pfam" id="PF13657">
    <property type="entry name" value="Couple_hipA"/>
    <property type="match status" value="1"/>
</dbReference>
<comment type="caution">
    <text evidence="6">The sequence shown here is derived from an EMBL/GenBank/DDBJ whole genome shotgun (WGS) entry which is preliminary data.</text>
</comment>
<evidence type="ECO:0000259" key="5">
    <source>
        <dbReference type="Pfam" id="PF13657"/>
    </source>
</evidence>
<dbReference type="InterPro" id="IPR012893">
    <property type="entry name" value="HipA-like_C"/>
</dbReference>
<protein>
    <submittedName>
        <fullName evidence="6">Type II toxin-antitoxin system HipA family toxin</fullName>
    </submittedName>
</protein>
<evidence type="ECO:0000256" key="2">
    <source>
        <dbReference type="ARBA" id="ARBA00022679"/>
    </source>
</evidence>
<evidence type="ECO:0000256" key="1">
    <source>
        <dbReference type="ARBA" id="ARBA00010164"/>
    </source>
</evidence>
<sequence>MKTNSALQVLYDGRLVGTLAMTANHKAAFQYSEEWLEHGFSISPFSLPLKNQVFVPNKDYFDGLFGVFTDSLPDNWGSLLLNRLLRANGQNPDKLTVLDRLAIVGTSGMGALTYYPEKEIQEKQGHSNLDELAEQCQKLLNTEYSDKLDELYRLGGTSGGARPKIMTTIDGEEWIIKFPAHVDGRNAGKMEYDYSCCAKQCGITMSETRLFPSDKCEGYFGTKRFDRIIDNGAQKRIHMLTAAALLELDFEQPSLDYHSLMKLTKILTRDYLEDVNNMFRRMCFNVFAHNRDDHSKNFTYLYHEAENRWRLSPAYDLTYSNTYYGEHTTTVDGNGRNPGEKEILAVGVAAGMERTECKRIMNQIKDCVNRMLGRYLL</sequence>
<keyword evidence="3" id="KW-0418">Kinase</keyword>
<dbReference type="EMBL" id="JACRSW010000014">
    <property type="protein sequence ID" value="MBC8556904.1"/>
    <property type="molecule type" value="Genomic_DNA"/>
</dbReference>
<comment type="similarity">
    <text evidence="1">Belongs to the HipA Ser/Thr kinase family.</text>
</comment>
<dbReference type="PANTHER" id="PTHR37419:SF8">
    <property type="entry name" value="TOXIN YJJJ"/>
    <property type="match status" value="1"/>
</dbReference>
<dbReference type="Proteomes" id="UP000637513">
    <property type="component" value="Unassembled WGS sequence"/>
</dbReference>
<feature type="domain" description="HipA N-terminal subdomain 1" evidence="5">
    <location>
        <begin position="7"/>
        <end position="114"/>
    </location>
</feature>
<accession>A0ABR7MSW6</accession>
<dbReference type="InterPro" id="IPR052028">
    <property type="entry name" value="HipA_Ser/Thr_kinase"/>
</dbReference>
<feature type="domain" description="HipA-like C-terminal" evidence="4">
    <location>
        <begin position="158"/>
        <end position="367"/>
    </location>
</feature>
<keyword evidence="7" id="KW-1185">Reference proteome</keyword>
<dbReference type="InterPro" id="IPR017508">
    <property type="entry name" value="HipA_N1"/>
</dbReference>
<keyword evidence="2" id="KW-0808">Transferase</keyword>